<organism evidence="4 5">
    <name type="scientific">Streptomyces atriruber</name>
    <dbReference type="NCBI Taxonomy" id="545121"/>
    <lineage>
        <taxon>Bacteria</taxon>
        <taxon>Bacillati</taxon>
        <taxon>Actinomycetota</taxon>
        <taxon>Actinomycetes</taxon>
        <taxon>Kitasatosporales</taxon>
        <taxon>Streptomycetaceae</taxon>
        <taxon>Streptomyces</taxon>
    </lineage>
</organism>
<dbReference type="InterPro" id="IPR020843">
    <property type="entry name" value="ER"/>
</dbReference>
<dbReference type="SUPFAM" id="SSF50129">
    <property type="entry name" value="GroES-like"/>
    <property type="match status" value="1"/>
</dbReference>
<evidence type="ECO:0000256" key="1">
    <source>
        <dbReference type="ARBA" id="ARBA00022857"/>
    </source>
</evidence>
<reference evidence="4 5" key="1">
    <citation type="submission" date="2024-06" db="EMBL/GenBank/DDBJ databases">
        <title>The Natural Products Discovery Center: Release of the First 8490 Sequenced Strains for Exploring Actinobacteria Biosynthetic Diversity.</title>
        <authorList>
            <person name="Kalkreuter E."/>
            <person name="Kautsar S.A."/>
            <person name="Yang D."/>
            <person name="Bader C.D."/>
            <person name="Teijaro C.N."/>
            <person name="Fluegel L."/>
            <person name="Davis C.M."/>
            <person name="Simpson J.R."/>
            <person name="Lauterbach L."/>
            <person name="Steele A.D."/>
            <person name="Gui C."/>
            <person name="Meng S."/>
            <person name="Li G."/>
            <person name="Viehrig K."/>
            <person name="Ye F."/>
            <person name="Su P."/>
            <person name="Kiefer A.F."/>
            <person name="Nichols A."/>
            <person name="Cepeda A.J."/>
            <person name="Yan W."/>
            <person name="Fan B."/>
            <person name="Jiang Y."/>
            <person name="Adhikari A."/>
            <person name="Zheng C.-J."/>
            <person name="Schuster L."/>
            <person name="Cowan T.M."/>
            <person name="Smanski M.J."/>
            <person name="Chevrette M.G."/>
            <person name="De Carvalho L.P.S."/>
            <person name="Shen B."/>
        </authorList>
    </citation>
    <scope>NUCLEOTIDE SEQUENCE [LARGE SCALE GENOMIC DNA]</scope>
    <source>
        <strain evidence="4 5">NPDC046838</strain>
    </source>
</reference>
<dbReference type="GO" id="GO:0016491">
    <property type="term" value="F:oxidoreductase activity"/>
    <property type="evidence" value="ECO:0007669"/>
    <property type="project" value="UniProtKB-KW"/>
</dbReference>
<dbReference type="Gene3D" id="3.40.50.720">
    <property type="entry name" value="NAD(P)-binding Rossmann-like Domain"/>
    <property type="match status" value="1"/>
</dbReference>
<dbReference type="SUPFAM" id="SSF51735">
    <property type="entry name" value="NAD(P)-binding Rossmann-fold domains"/>
    <property type="match status" value="1"/>
</dbReference>
<dbReference type="RefSeq" id="WP_359346558.1">
    <property type="nucleotide sequence ID" value="NZ_JBEYXV010000004.1"/>
</dbReference>
<keyword evidence="5" id="KW-1185">Reference proteome</keyword>
<dbReference type="InterPro" id="IPR036291">
    <property type="entry name" value="NAD(P)-bd_dom_sf"/>
</dbReference>
<comment type="caution">
    <text evidence="4">The sequence shown here is derived from an EMBL/GenBank/DDBJ whole genome shotgun (WGS) entry which is preliminary data.</text>
</comment>
<evidence type="ECO:0000259" key="3">
    <source>
        <dbReference type="SMART" id="SM00829"/>
    </source>
</evidence>
<dbReference type="EMBL" id="JBEYXV010000004">
    <property type="protein sequence ID" value="MEU6820751.1"/>
    <property type="molecule type" value="Genomic_DNA"/>
</dbReference>
<accession>A0ABV3BIE6</accession>
<dbReference type="Proteomes" id="UP001551176">
    <property type="component" value="Unassembled WGS sequence"/>
</dbReference>
<name>A0ABV3BIE6_9ACTN</name>
<proteinExistence type="predicted"/>
<dbReference type="Gene3D" id="3.90.180.10">
    <property type="entry name" value="Medium-chain alcohol dehydrogenases, catalytic domain"/>
    <property type="match status" value="1"/>
</dbReference>
<evidence type="ECO:0000313" key="5">
    <source>
        <dbReference type="Proteomes" id="UP001551176"/>
    </source>
</evidence>
<dbReference type="PANTHER" id="PTHR48106">
    <property type="entry name" value="QUINONE OXIDOREDUCTASE PIG3-RELATED"/>
    <property type="match status" value="1"/>
</dbReference>
<dbReference type="Pfam" id="PF08240">
    <property type="entry name" value="ADH_N"/>
    <property type="match status" value="1"/>
</dbReference>
<protein>
    <submittedName>
        <fullName evidence="4">NADP-dependent oxidoreductase</fullName>
        <ecNumber evidence="4">1.-.-.-</ecNumber>
    </submittedName>
</protein>
<keyword evidence="1" id="KW-0521">NADP</keyword>
<evidence type="ECO:0000313" key="4">
    <source>
        <dbReference type="EMBL" id="MEU6820751.1"/>
    </source>
</evidence>
<evidence type="ECO:0000256" key="2">
    <source>
        <dbReference type="ARBA" id="ARBA00023002"/>
    </source>
</evidence>
<feature type="domain" description="Enoyl reductase (ER)" evidence="3">
    <location>
        <begin position="12"/>
        <end position="303"/>
    </location>
</feature>
<dbReference type="Pfam" id="PF13602">
    <property type="entry name" value="ADH_zinc_N_2"/>
    <property type="match status" value="1"/>
</dbReference>
<keyword evidence="2 4" id="KW-0560">Oxidoreductase</keyword>
<dbReference type="InterPro" id="IPR013154">
    <property type="entry name" value="ADH-like_N"/>
</dbReference>
<sequence length="306" mass="31483">MKMTAAALTAYGPPEVLRPTELDAPEPGPGEVRVRVRAAGVQPFDLGVREGWVPPGAEPRFPVVPGNEFAGVVDRIGEGVGDFAPGDEVLGYSLLGGYAQYAAVAAEQLVHKPVAMPWTVAGGFSGNGQGAHLALSHLRVRAGDTVLIGAAAGALGTFAVQLARAWGATTVIGTASEANHDHLRALGAVPVTYGEGLVDRIRAVAPDGVDAALDAAGPEGLRAAVAVAKDRDRVVTMVATEEAARLGLADWGGTRSAARLAELTALYEKGAVDVHLRATFPLARAADAHRLVATRHGRGKVVLTVD</sequence>
<gene>
    <name evidence="4" type="ORF">ABZ921_08990</name>
</gene>
<dbReference type="EC" id="1.-.-.-" evidence="4"/>
<dbReference type="CDD" id="cd05289">
    <property type="entry name" value="MDR_like_2"/>
    <property type="match status" value="1"/>
</dbReference>
<dbReference type="SMART" id="SM00829">
    <property type="entry name" value="PKS_ER"/>
    <property type="match status" value="1"/>
</dbReference>
<dbReference type="InterPro" id="IPR011032">
    <property type="entry name" value="GroES-like_sf"/>
</dbReference>